<organism evidence="9 10">
    <name type="scientific">Pseudofrankia inefficax (strain DSM 45817 / CECT 9037 / DDB 130130 / EuI1c)</name>
    <name type="common">Frankia inefficax</name>
    <dbReference type="NCBI Taxonomy" id="298654"/>
    <lineage>
        <taxon>Bacteria</taxon>
        <taxon>Bacillati</taxon>
        <taxon>Actinomycetota</taxon>
        <taxon>Actinomycetes</taxon>
        <taxon>Frankiales</taxon>
        <taxon>Frankiaceae</taxon>
        <taxon>Pseudofrankia</taxon>
    </lineage>
</organism>
<evidence type="ECO:0000259" key="7">
    <source>
        <dbReference type="PROSITE" id="PS51077"/>
    </source>
</evidence>
<dbReference type="GO" id="GO:0003700">
    <property type="term" value="F:DNA-binding transcription factor activity"/>
    <property type="evidence" value="ECO:0007669"/>
    <property type="project" value="TreeGrafter"/>
</dbReference>
<dbReference type="Pfam" id="PF09339">
    <property type="entry name" value="HTH_IclR"/>
    <property type="match status" value="1"/>
</dbReference>
<dbReference type="STRING" id="298654.FraEuI1c_3476"/>
<dbReference type="InParanoid" id="E3IZ58"/>
<keyword evidence="10" id="KW-1185">Reference proteome</keyword>
<feature type="domain" description="IclR-ED" evidence="8">
    <location>
        <begin position="83"/>
        <end position="269"/>
    </location>
</feature>
<dbReference type="GO" id="GO:0006071">
    <property type="term" value="P:glycerol metabolic process"/>
    <property type="evidence" value="ECO:0007669"/>
    <property type="project" value="UniProtKB-KW"/>
</dbReference>
<dbReference type="PROSITE" id="PS51077">
    <property type="entry name" value="HTH_ICLR"/>
    <property type="match status" value="1"/>
</dbReference>
<dbReference type="Pfam" id="PF01614">
    <property type="entry name" value="IclR_C"/>
    <property type="match status" value="1"/>
</dbReference>
<evidence type="ECO:0000256" key="2">
    <source>
        <dbReference type="ARBA" id="ARBA00023015"/>
    </source>
</evidence>
<evidence type="ECO:0000256" key="1">
    <source>
        <dbReference type="ARBA" id="ARBA00022798"/>
    </source>
</evidence>
<dbReference type="PANTHER" id="PTHR30136:SF35">
    <property type="entry name" value="HTH-TYPE TRANSCRIPTIONAL REGULATOR RV1719"/>
    <property type="match status" value="1"/>
</dbReference>
<dbReference type="InterPro" id="IPR036388">
    <property type="entry name" value="WH-like_DNA-bd_sf"/>
</dbReference>
<evidence type="ECO:0000259" key="8">
    <source>
        <dbReference type="PROSITE" id="PS51078"/>
    </source>
</evidence>
<feature type="domain" description="HTH iclR-type" evidence="7">
    <location>
        <begin position="20"/>
        <end position="82"/>
    </location>
</feature>
<dbReference type="HOGENOM" id="CLU_062618_6_2_11"/>
<dbReference type="InterPro" id="IPR036390">
    <property type="entry name" value="WH_DNA-bd_sf"/>
</dbReference>
<dbReference type="GO" id="GO:0003677">
    <property type="term" value="F:DNA binding"/>
    <property type="evidence" value="ECO:0007669"/>
    <property type="project" value="UniProtKB-KW"/>
</dbReference>
<proteinExistence type="predicted"/>
<dbReference type="InterPro" id="IPR029016">
    <property type="entry name" value="GAF-like_dom_sf"/>
</dbReference>
<evidence type="ECO:0000256" key="5">
    <source>
        <dbReference type="ARBA" id="ARBA00058938"/>
    </source>
</evidence>
<protein>
    <recommendedName>
        <fullName evidence="6">Glycerol operon regulatory protein</fullName>
    </recommendedName>
</protein>
<dbReference type="SUPFAM" id="SSF46785">
    <property type="entry name" value="Winged helix' DNA-binding domain"/>
    <property type="match status" value="1"/>
</dbReference>
<dbReference type="PROSITE" id="PS51078">
    <property type="entry name" value="ICLR_ED"/>
    <property type="match status" value="1"/>
</dbReference>
<dbReference type="PANTHER" id="PTHR30136">
    <property type="entry name" value="HELIX-TURN-HELIX TRANSCRIPTIONAL REGULATOR, ICLR FAMILY"/>
    <property type="match status" value="1"/>
</dbReference>
<evidence type="ECO:0000256" key="4">
    <source>
        <dbReference type="ARBA" id="ARBA00023163"/>
    </source>
</evidence>
<dbReference type="InterPro" id="IPR014757">
    <property type="entry name" value="Tscrpt_reg_IclR_C"/>
</dbReference>
<keyword evidence="1" id="KW-0319">Glycerol metabolism</keyword>
<gene>
    <name evidence="9" type="ordered locus">FraEuI1c_3476</name>
</gene>
<sequence>MTASPDLDTGRVARTDPNTVQSVLRAASLLDCFADGQRDRTLTELAAATGLTTSTAYRLLRTLTQAGLLWREPQSERYLPGPALLRLARSVLDGGDVASTREVVESLGVRTGLPVTLAVRVDGEVAAVLGAAGDGSGLPDPRASPRLPLHATALGKVLLAYAAPDGGRVADGTAGAPGSLSRFTDATIDSAEDLAAELDRTVARAYALEDVEYQPDRRGVAVPVRGDDGRVVAALGVVGTTRSLPLDALPRLGLELAAAAGALSLPLSLFPGRPAGFASPPTP</sequence>
<dbReference type="AlphaFoldDB" id="E3IZ58"/>
<dbReference type="InterPro" id="IPR050707">
    <property type="entry name" value="HTH_MetabolicPath_Reg"/>
</dbReference>
<dbReference type="GO" id="GO:0045892">
    <property type="term" value="P:negative regulation of DNA-templated transcription"/>
    <property type="evidence" value="ECO:0007669"/>
    <property type="project" value="TreeGrafter"/>
</dbReference>
<dbReference type="Proteomes" id="UP000002484">
    <property type="component" value="Chromosome"/>
</dbReference>
<evidence type="ECO:0000313" key="10">
    <source>
        <dbReference type="Proteomes" id="UP000002484"/>
    </source>
</evidence>
<dbReference type="KEGG" id="fri:FraEuI1c_3476"/>
<reference evidence="9 10" key="1">
    <citation type="submission" date="2010-10" db="EMBL/GenBank/DDBJ databases">
        <title>Complete sequence of Frankia sp. EuI1c.</title>
        <authorList>
            <consortium name="US DOE Joint Genome Institute"/>
            <person name="Lucas S."/>
            <person name="Copeland A."/>
            <person name="Lapidus A."/>
            <person name="Cheng J.-F."/>
            <person name="Bruce D."/>
            <person name="Goodwin L."/>
            <person name="Pitluck S."/>
            <person name="Chertkov O."/>
            <person name="Detter J.C."/>
            <person name="Han C."/>
            <person name="Tapia R."/>
            <person name="Land M."/>
            <person name="Hauser L."/>
            <person name="Jeffries C."/>
            <person name="Kyrpides N."/>
            <person name="Ivanova N."/>
            <person name="Mikhailova N."/>
            <person name="Beauchemin N."/>
            <person name="Sen A."/>
            <person name="Sur S.A."/>
            <person name="Gtari M."/>
            <person name="Wall L."/>
            <person name="Tisa L."/>
            <person name="Woyke T."/>
        </authorList>
    </citation>
    <scope>NUCLEOTIDE SEQUENCE [LARGE SCALE GENOMIC DNA]</scope>
    <source>
        <strain evidence="10">DSM 45817 / CECT 9037 / EuI1c</strain>
    </source>
</reference>
<evidence type="ECO:0000256" key="3">
    <source>
        <dbReference type="ARBA" id="ARBA00023125"/>
    </source>
</evidence>
<name>E3IZ58_PSEI1</name>
<dbReference type="InterPro" id="IPR005471">
    <property type="entry name" value="Tscrpt_reg_IclR_N"/>
</dbReference>
<dbReference type="SMART" id="SM00346">
    <property type="entry name" value="HTH_ICLR"/>
    <property type="match status" value="1"/>
</dbReference>
<keyword evidence="4" id="KW-0804">Transcription</keyword>
<dbReference type="Gene3D" id="3.30.450.40">
    <property type="match status" value="1"/>
</dbReference>
<keyword evidence="3" id="KW-0238">DNA-binding</keyword>
<accession>E3IZ58</accession>
<dbReference type="EMBL" id="CP002299">
    <property type="protein sequence ID" value="ADP81485.1"/>
    <property type="molecule type" value="Genomic_DNA"/>
</dbReference>
<keyword evidence="2" id="KW-0805">Transcription regulation</keyword>
<dbReference type="eggNOG" id="COG1414">
    <property type="taxonomic scope" value="Bacteria"/>
</dbReference>
<evidence type="ECO:0000256" key="6">
    <source>
        <dbReference type="ARBA" id="ARBA00070406"/>
    </source>
</evidence>
<dbReference type="FunFam" id="1.10.10.10:FF:000056">
    <property type="entry name" value="IclR family transcriptional regulator"/>
    <property type="match status" value="1"/>
</dbReference>
<dbReference type="Gene3D" id="1.10.10.10">
    <property type="entry name" value="Winged helix-like DNA-binding domain superfamily/Winged helix DNA-binding domain"/>
    <property type="match status" value="1"/>
</dbReference>
<comment type="function">
    <text evidence="5">May be an activator protein for the gylABX operon.</text>
</comment>
<evidence type="ECO:0000313" key="9">
    <source>
        <dbReference type="EMBL" id="ADP81485.1"/>
    </source>
</evidence>
<dbReference type="SUPFAM" id="SSF55781">
    <property type="entry name" value="GAF domain-like"/>
    <property type="match status" value="1"/>
</dbReference>